<dbReference type="AlphaFoldDB" id="A0A5J6J229"/>
<dbReference type="InterPro" id="IPR011991">
    <property type="entry name" value="ArsR-like_HTH"/>
</dbReference>
<accession>A0A5J6J229</accession>
<dbReference type="EMBL" id="CP023692">
    <property type="protein sequence ID" value="QEV44142.1"/>
    <property type="molecule type" value="Genomic_DNA"/>
</dbReference>
<reference evidence="3 4" key="1">
    <citation type="submission" date="2017-09" db="EMBL/GenBank/DDBJ databases">
        <authorList>
            <person name="Lee N."/>
            <person name="Cho B.-K."/>
        </authorList>
    </citation>
    <scope>NUCLEOTIDE SEQUENCE [LARGE SCALE GENOMIC DNA]</scope>
    <source>
        <strain evidence="3 4">ATCC 27476</strain>
    </source>
</reference>
<dbReference type="PANTHER" id="PTHR18964:SF149">
    <property type="entry name" value="BIFUNCTIONAL UDP-N-ACETYLGLUCOSAMINE 2-EPIMERASE_N-ACETYLMANNOSAMINE KINASE"/>
    <property type="match status" value="1"/>
</dbReference>
<evidence type="ECO:0000259" key="2">
    <source>
        <dbReference type="SMART" id="SM00418"/>
    </source>
</evidence>
<dbReference type="SUPFAM" id="SSF46785">
    <property type="entry name" value="Winged helix' DNA-binding domain"/>
    <property type="match status" value="1"/>
</dbReference>
<gene>
    <name evidence="3" type="ORF">CP980_02785</name>
</gene>
<dbReference type="InterPro" id="IPR000600">
    <property type="entry name" value="ROK"/>
</dbReference>
<organism evidence="3 4">
    <name type="scientific">Streptomyces vinaceus</name>
    <dbReference type="NCBI Taxonomy" id="1960"/>
    <lineage>
        <taxon>Bacteria</taxon>
        <taxon>Bacillati</taxon>
        <taxon>Actinomycetota</taxon>
        <taxon>Actinomycetes</taxon>
        <taxon>Kitasatosporales</taxon>
        <taxon>Streptomycetaceae</taxon>
        <taxon>Streptomyces</taxon>
    </lineage>
</organism>
<proteinExistence type="inferred from homology"/>
<dbReference type="KEGG" id="svn:CP980_02785"/>
<dbReference type="Gene3D" id="3.30.420.40">
    <property type="match status" value="2"/>
</dbReference>
<dbReference type="Pfam" id="PF13412">
    <property type="entry name" value="HTH_24"/>
    <property type="match status" value="1"/>
</dbReference>
<dbReference type="Pfam" id="PF00480">
    <property type="entry name" value="ROK"/>
    <property type="match status" value="1"/>
</dbReference>
<dbReference type="Gene3D" id="1.10.10.10">
    <property type="entry name" value="Winged helix-like DNA-binding domain superfamily/Winged helix DNA-binding domain"/>
    <property type="match status" value="1"/>
</dbReference>
<evidence type="ECO:0000313" key="3">
    <source>
        <dbReference type="EMBL" id="QEV44142.1"/>
    </source>
</evidence>
<dbReference type="CDD" id="cd00090">
    <property type="entry name" value="HTH_ARSR"/>
    <property type="match status" value="1"/>
</dbReference>
<dbReference type="GeneID" id="95609490"/>
<dbReference type="InterPro" id="IPR043129">
    <property type="entry name" value="ATPase_NBD"/>
</dbReference>
<feature type="domain" description="HTH arsR-type" evidence="2">
    <location>
        <begin position="10"/>
        <end position="90"/>
    </location>
</feature>
<dbReference type="PANTHER" id="PTHR18964">
    <property type="entry name" value="ROK (REPRESSOR, ORF, KINASE) FAMILY"/>
    <property type="match status" value="1"/>
</dbReference>
<dbReference type="InterPro" id="IPR036388">
    <property type="entry name" value="WH-like_DNA-bd_sf"/>
</dbReference>
<keyword evidence="4" id="KW-1185">Reference proteome</keyword>
<dbReference type="GO" id="GO:0003700">
    <property type="term" value="F:DNA-binding transcription factor activity"/>
    <property type="evidence" value="ECO:0007669"/>
    <property type="project" value="InterPro"/>
</dbReference>
<dbReference type="InterPro" id="IPR036390">
    <property type="entry name" value="WH_DNA-bd_sf"/>
</dbReference>
<name>A0A5J6J229_STRVI</name>
<protein>
    <submittedName>
        <fullName evidence="3">ROK family transcriptional regulator</fullName>
    </submittedName>
</protein>
<evidence type="ECO:0000313" key="4">
    <source>
        <dbReference type="Proteomes" id="UP000325563"/>
    </source>
</evidence>
<dbReference type="SUPFAM" id="SSF53067">
    <property type="entry name" value="Actin-like ATPase domain"/>
    <property type="match status" value="1"/>
</dbReference>
<dbReference type="CDD" id="cd23763">
    <property type="entry name" value="ASKHA_ATPase_ROK"/>
    <property type="match status" value="1"/>
</dbReference>
<dbReference type="InterPro" id="IPR001845">
    <property type="entry name" value="HTH_ArsR_DNA-bd_dom"/>
</dbReference>
<dbReference type="RefSeq" id="WP_150492501.1">
    <property type="nucleotide sequence ID" value="NZ_BNBW01000001.1"/>
</dbReference>
<evidence type="ECO:0000256" key="1">
    <source>
        <dbReference type="ARBA" id="ARBA00006479"/>
    </source>
</evidence>
<comment type="similarity">
    <text evidence="1">Belongs to the ROK (NagC/XylR) family.</text>
</comment>
<sequence>MINRVPGVPRVLRTLNDRAALELLLERGPLSRAQISRLSGLSKPTASQMLARLEESGLVVAAGTSAGHPGPAGLLYTLNPAAAYVAGLDVTPGLIRTAVADLSGRTIGTYELTDPELRGDEADQVIAAVDGAARAARLTSDDIHRVVVGAPLAFDHREGRLRYPSHLPGWQSPTLLRELAAGLPMPVDCENDVNLVAIAEGRTGAARGYEDFFLLWNEEGIGGAMMFGGRLYRGRTGGAGEVGFMPVPGTPLVRNPEVAQTGGYQDLAGCQTVPEMARRLGIDRVADGAGSRAGAARRGAADPVLEEATAILRRASTEAEGPYREVLREFATRVATGLSSIAGVLDPELVVLAGGVFLAGGEPLRALVEAELAELSACQPPLVLGDIHEHPVLRGALECALATTRDEVFDTSR</sequence>
<dbReference type="SMART" id="SM00418">
    <property type="entry name" value="HTH_ARSR"/>
    <property type="match status" value="1"/>
</dbReference>
<dbReference type="Proteomes" id="UP000325563">
    <property type="component" value="Chromosome"/>
</dbReference>